<dbReference type="AlphaFoldDB" id="A0A0J0XQB7"/>
<dbReference type="EMBL" id="KQ087196">
    <property type="protein sequence ID" value="KLT43310.1"/>
    <property type="molecule type" value="Genomic_DNA"/>
</dbReference>
<proteinExistence type="predicted"/>
<reference evidence="2 3" key="1">
    <citation type="submission" date="2015-03" db="EMBL/GenBank/DDBJ databases">
        <title>Genomics and transcriptomics of the oil-accumulating basidiomycete yeast T. oleaginosus allow insights into substrate utilization and the diverse evolutionary trajectories of mating systems in fungi.</title>
        <authorList>
            <consortium name="DOE Joint Genome Institute"/>
            <person name="Kourist R."/>
            <person name="Kracht O."/>
            <person name="Bracharz F."/>
            <person name="Lipzen A."/>
            <person name="Nolan M."/>
            <person name="Ohm R."/>
            <person name="Grigoriev I."/>
            <person name="Sun S."/>
            <person name="Heitman J."/>
            <person name="Bruck T."/>
            <person name="Nowrousian M."/>
        </authorList>
    </citation>
    <scope>NUCLEOTIDE SEQUENCE [LARGE SCALE GENOMIC DNA]</scope>
    <source>
        <strain evidence="2 3">IBC0246</strain>
    </source>
</reference>
<sequence length="133" mass="13702">MRTASPSSLTPRPAPATPPTATAALRARPCAPLTGLAGRRLAPTTAAPPARSALRTSCIPLPTTTSTPSSSRASALLAASGSCARASVFAGRELKLCGAWRRAMQMLNVTRCRAVEQLMSRSFGHQNVSSATA</sequence>
<evidence type="ECO:0000256" key="1">
    <source>
        <dbReference type="SAM" id="MobiDB-lite"/>
    </source>
</evidence>
<name>A0A0J0XQB7_9TREE</name>
<feature type="compositionally biased region" description="Low complexity" evidence="1">
    <location>
        <begin position="1"/>
        <end position="11"/>
    </location>
</feature>
<feature type="region of interest" description="Disordered" evidence="1">
    <location>
        <begin position="1"/>
        <end position="70"/>
    </location>
</feature>
<protein>
    <submittedName>
        <fullName evidence="2">Uncharacterized protein</fullName>
    </submittedName>
</protein>
<accession>A0A0J0XQB7</accession>
<gene>
    <name evidence="2" type="ORF">CC85DRAFT_61917</name>
</gene>
<organism evidence="2 3">
    <name type="scientific">Cutaneotrichosporon oleaginosum</name>
    <dbReference type="NCBI Taxonomy" id="879819"/>
    <lineage>
        <taxon>Eukaryota</taxon>
        <taxon>Fungi</taxon>
        <taxon>Dikarya</taxon>
        <taxon>Basidiomycota</taxon>
        <taxon>Agaricomycotina</taxon>
        <taxon>Tremellomycetes</taxon>
        <taxon>Trichosporonales</taxon>
        <taxon>Trichosporonaceae</taxon>
        <taxon>Cutaneotrichosporon</taxon>
    </lineage>
</organism>
<evidence type="ECO:0000313" key="3">
    <source>
        <dbReference type="Proteomes" id="UP000053611"/>
    </source>
</evidence>
<dbReference type="GeneID" id="28987907"/>
<feature type="compositionally biased region" description="Low complexity" evidence="1">
    <location>
        <begin position="19"/>
        <end position="70"/>
    </location>
</feature>
<evidence type="ECO:0000313" key="2">
    <source>
        <dbReference type="EMBL" id="KLT43310.1"/>
    </source>
</evidence>
<dbReference type="Proteomes" id="UP000053611">
    <property type="component" value="Unassembled WGS sequence"/>
</dbReference>
<feature type="non-terminal residue" evidence="2">
    <location>
        <position position="133"/>
    </location>
</feature>
<keyword evidence="3" id="KW-1185">Reference proteome</keyword>